<protein>
    <submittedName>
        <fullName evidence="2">Tocopherol cyclase</fullName>
    </submittedName>
</protein>
<comment type="caution">
    <text evidence="2">The sequence shown here is derived from an EMBL/GenBank/DDBJ whole genome shotgun (WGS) entry which is preliminary data.</text>
</comment>
<gene>
    <name evidence="2" type="ORF">IV203_026078</name>
</gene>
<dbReference type="Proteomes" id="UP000693970">
    <property type="component" value="Unassembled WGS sequence"/>
</dbReference>
<organism evidence="2 3">
    <name type="scientific">Nitzschia inconspicua</name>
    <dbReference type="NCBI Taxonomy" id="303405"/>
    <lineage>
        <taxon>Eukaryota</taxon>
        <taxon>Sar</taxon>
        <taxon>Stramenopiles</taxon>
        <taxon>Ochrophyta</taxon>
        <taxon>Bacillariophyta</taxon>
        <taxon>Bacillariophyceae</taxon>
        <taxon>Bacillariophycidae</taxon>
        <taxon>Bacillariales</taxon>
        <taxon>Bacillariaceae</taxon>
        <taxon>Nitzschia</taxon>
    </lineage>
</organism>
<dbReference type="InterPro" id="IPR025893">
    <property type="entry name" value="Tocopherol_cyclase"/>
</dbReference>
<dbReference type="PANTHER" id="PTHR35309">
    <property type="match status" value="1"/>
</dbReference>
<dbReference type="EMBL" id="JAGRRH010000010">
    <property type="protein sequence ID" value="KAG7362718.1"/>
    <property type="molecule type" value="Genomic_DNA"/>
</dbReference>
<feature type="transmembrane region" description="Helical" evidence="1">
    <location>
        <begin position="6"/>
        <end position="25"/>
    </location>
</feature>
<evidence type="ECO:0000313" key="3">
    <source>
        <dbReference type="Proteomes" id="UP000693970"/>
    </source>
</evidence>
<evidence type="ECO:0000256" key="1">
    <source>
        <dbReference type="SAM" id="Phobius"/>
    </source>
</evidence>
<dbReference type="PANTHER" id="PTHR35309:SF4">
    <property type="entry name" value="TOCOPHEROL CYCLASE"/>
    <property type="match status" value="1"/>
</dbReference>
<keyword evidence="1" id="KW-0472">Membrane</keyword>
<reference evidence="2" key="2">
    <citation type="submission" date="2021-04" db="EMBL/GenBank/DDBJ databases">
        <authorList>
            <person name="Podell S."/>
        </authorList>
    </citation>
    <scope>NUCLEOTIDE SEQUENCE</scope>
    <source>
        <strain evidence="2">Hildebrandi</strain>
    </source>
</reference>
<keyword evidence="1" id="KW-0812">Transmembrane</keyword>
<reference evidence="2" key="1">
    <citation type="journal article" date="2021" name="Sci. Rep.">
        <title>Diploid genomic architecture of Nitzschia inconspicua, an elite biomass production diatom.</title>
        <authorList>
            <person name="Oliver A."/>
            <person name="Podell S."/>
            <person name="Pinowska A."/>
            <person name="Traller J.C."/>
            <person name="Smith S.R."/>
            <person name="McClure R."/>
            <person name="Beliaev A."/>
            <person name="Bohutskyi P."/>
            <person name="Hill E.A."/>
            <person name="Rabines A."/>
            <person name="Zheng H."/>
            <person name="Allen L.Z."/>
            <person name="Kuo A."/>
            <person name="Grigoriev I.V."/>
            <person name="Allen A.E."/>
            <person name="Hazlebeck D."/>
            <person name="Allen E.E."/>
        </authorList>
    </citation>
    <scope>NUCLEOTIDE SEQUENCE</scope>
    <source>
        <strain evidence="2">Hildebrandi</strain>
    </source>
</reference>
<dbReference type="OrthoDB" id="38968at2759"/>
<dbReference type="AlphaFoldDB" id="A0A9K3LJB5"/>
<sequence length="475" mass="53059">MTTLLYWYRIVHYLAICIIGSIYVTSNGSQKATSLVDALSSSANQNRPFTWPPHSGYHGKPSFGNRNNNNAFFEGWYLRIITESQGSLALIFHIFDPHPTDSERRGVGCQVVTPFGTFRQESKDVSSFRAASHKLDIRYDFSKPQNQTAHVRTSFRDFFRLDVDKASGKITSPEADVEFDFGVRPEVGWGTIERQYSVAGFLASFPVFEPHYQVLLSRGKVPAGGFLKVVQTHCKLAEPPNNLTTTNATKTTLYNLTDATLYLEKNWGGSFPSQWFWIQANTFVPGNEQPTSSSSSSSSYLDLCVTSTGAFRRLPLFGSTEQEEQVALIALHWKGEFFPFPQVDWSIEWGNWVVRGAYGGYLVELIGTCSEEEGLPVSCPTDQGMQEISMETFRGTLRVKLFQKGDGEKSGRIVLDAVDPHACLEIGGLPWSDRTWVGKSAMKEPIKSVAMNVELEEKASDFLKLVSNFIEIPGL</sequence>
<dbReference type="Pfam" id="PF14249">
    <property type="entry name" value="Tocopherol_cycl"/>
    <property type="match status" value="1"/>
</dbReference>
<proteinExistence type="predicted"/>
<keyword evidence="1" id="KW-1133">Transmembrane helix</keyword>
<keyword evidence="3" id="KW-1185">Reference proteome</keyword>
<accession>A0A9K3LJB5</accession>
<dbReference type="GO" id="GO:0009976">
    <property type="term" value="F:tocopherol cyclase activity"/>
    <property type="evidence" value="ECO:0007669"/>
    <property type="project" value="InterPro"/>
</dbReference>
<name>A0A9K3LJB5_9STRA</name>
<evidence type="ECO:0000313" key="2">
    <source>
        <dbReference type="EMBL" id="KAG7362718.1"/>
    </source>
</evidence>